<comment type="caution">
    <text evidence="1">The sequence shown here is derived from an EMBL/GenBank/DDBJ whole genome shotgun (WGS) entry which is preliminary data.</text>
</comment>
<dbReference type="SUPFAM" id="SSF56801">
    <property type="entry name" value="Acetyl-CoA synthetase-like"/>
    <property type="match status" value="1"/>
</dbReference>
<dbReference type="AlphaFoldDB" id="A0AA39PH16"/>
<evidence type="ECO:0000313" key="1">
    <source>
        <dbReference type="EMBL" id="KAK0484081.1"/>
    </source>
</evidence>
<sequence length="401" mass="45294">MGTISGNQLGAAKLLLEVSQGQPSKQFHQHIESRRLHRFVGVTDTFTQDKDMTEFPEGLSIQPDIVENYEHHDLRIREGTEEAFPSIAAKMPRPGDPLFFLPPNSFFLSNVQYVETSHGEQKSSELTAVGTLYTNLTVQLTIRLRADWNVSADRILTALGTRLEVSTCGVDGRVSKLWNNLWPSIRAFFWQSMSEHVEKTYLVFEKEHYTFQELLDEAVKCATIFGYLCKVKKGVSSSPIPDLLGPVTALVNAWLPLETIHRCIALTNCSLTILHPERADKISSQLLLFFSDRSTMCSKYDMDPKGIVKDDPQVLLDDDAMINCTSGPTGLPKSALTTQLYGFNLWSSVSSLPMFDRELLWPEGSLFNEAYRILLHRFQVRSSKAYYFPRLCSMLLRSGPV</sequence>
<dbReference type="Gene3D" id="3.40.50.12780">
    <property type="entry name" value="N-terminal domain of ligase-like"/>
    <property type="match status" value="1"/>
</dbReference>
<dbReference type="InterPro" id="IPR042099">
    <property type="entry name" value="ANL_N_sf"/>
</dbReference>
<reference evidence="1" key="1">
    <citation type="submission" date="2023-06" db="EMBL/GenBank/DDBJ databases">
        <authorList>
            <consortium name="Lawrence Berkeley National Laboratory"/>
            <person name="Ahrendt S."/>
            <person name="Sahu N."/>
            <person name="Indic B."/>
            <person name="Wong-Bajracharya J."/>
            <person name="Merenyi Z."/>
            <person name="Ke H.-M."/>
            <person name="Monk M."/>
            <person name="Kocsube S."/>
            <person name="Drula E."/>
            <person name="Lipzen A."/>
            <person name="Balint B."/>
            <person name="Henrissat B."/>
            <person name="Andreopoulos B."/>
            <person name="Martin F.M."/>
            <person name="Harder C.B."/>
            <person name="Rigling D."/>
            <person name="Ford K.L."/>
            <person name="Foster G.D."/>
            <person name="Pangilinan J."/>
            <person name="Papanicolaou A."/>
            <person name="Barry K."/>
            <person name="LaButti K."/>
            <person name="Viragh M."/>
            <person name="Koriabine M."/>
            <person name="Yan M."/>
            <person name="Riley R."/>
            <person name="Champramary S."/>
            <person name="Plett K.L."/>
            <person name="Tsai I.J."/>
            <person name="Slot J."/>
            <person name="Sipos G."/>
            <person name="Plett J."/>
            <person name="Nagy L.G."/>
            <person name="Grigoriev I.V."/>
        </authorList>
    </citation>
    <scope>NUCLEOTIDE SEQUENCE</scope>
    <source>
        <strain evidence="1">HWK02</strain>
    </source>
</reference>
<organism evidence="1 2">
    <name type="scientific">Armillaria luteobubalina</name>
    <dbReference type="NCBI Taxonomy" id="153913"/>
    <lineage>
        <taxon>Eukaryota</taxon>
        <taxon>Fungi</taxon>
        <taxon>Dikarya</taxon>
        <taxon>Basidiomycota</taxon>
        <taxon>Agaricomycotina</taxon>
        <taxon>Agaricomycetes</taxon>
        <taxon>Agaricomycetidae</taxon>
        <taxon>Agaricales</taxon>
        <taxon>Marasmiineae</taxon>
        <taxon>Physalacriaceae</taxon>
        <taxon>Armillaria</taxon>
    </lineage>
</organism>
<keyword evidence="2" id="KW-1185">Reference proteome</keyword>
<accession>A0AA39PH16</accession>
<evidence type="ECO:0000313" key="2">
    <source>
        <dbReference type="Proteomes" id="UP001175228"/>
    </source>
</evidence>
<name>A0AA39PH16_9AGAR</name>
<gene>
    <name evidence="1" type="ORF">EDD18DRAFT_1112135</name>
</gene>
<dbReference type="EMBL" id="JAUEPU010000059">
    <property type="protein sequence ID" value="KAK0484081.1"/>
    <property type="molecule type" value="Genomic_DNA"/>
</dbReference>
<protein>
    <submittedName>
        <fullName evidence="1">Uncharacterized protein</fullName>
    </submittedName>
</protein>
<dbReference type="Proteomes" id="UP001175228">
    <property type="component" value="Unassembled WGS sequence"/>
</dbReference>
<proteinExistence type="predicted"/>